<evidence type="ECO:0000313" key="2">
    <source>
        <dbReference type="Proteomes" id="UP000824120"/>
    </source>
</evidence>
<protein>
    <recommendedName>
        <fullName evidence="3">Reverse transcriptase zinc-binding domain-containing protein</fullName>
    </recommendedName>
</protein>
<gene>
    <name evidence="1" type="ORF">H5410_064315</name>
</gene>
<reference evidence="1" key="1">
    <citation type="submission" date="2020-09" db="EMBL/GenBank/DDBJ databases">
        <title>De no assembly of potato wild relative species, Solanum commersonii.</title>
        <authorList>
            <person name="Cho K."/>
        </authorList>
    </citation>
    <scope>NUCLEOTIDE SEQUENCE</scope>
    <source>
        <strain evidence="1">LZ3.2</strain>
        <tissue evidence="1">Leaf</tissue>
    </source>
</reference>
<evidence type="ECO:0008006" key="3">
    <source>
        <dbReference type="Google" id="ProtNLM"/>
    </source>
</evidence>
<organism evidence="1 2">
    <name type="scientific">Solanum commersonii</name>
    <name type="common">Commerson's wild potato</name>
    <name type="synonym">Commerson's nightshade</name>
    <dbReference type="NCBI Taxonomy" id="4109"/>
    <lineage>
        <taxon>Eukaryota</taxon>
        <taxon>Viridiplantae</taxon>
        <taxon>Streptophyta</taxon>
        <taxon>Embryophyta</taxon>
        <taxon>Tracheophyta</taxon>
        <taxon>Spermatophyta</taxon>
        <taxon>Magnoliopsida</taxon>
        <taxon>eudicotyledons</taxon>
        <taxon>Gunneridae</taxon>
        <taxon>Pentapetalae</taxon>
        <taxon>asterids</taxon>
        <taxon>lamiids</taxon>
        <taxon>Solanales</taxon>
        <taxon>Solanaceae</taxon>
        <taxon>Solanoideae</taxon>
        <taxon>Solaneae</taxon>
        <taxon>Solanum</taxon>
    </lineage>
</organism>
<dbReference type="EMBL" id="JACXVP010000071">
    <property type="protein sequence ID" value="KAG5568658.1"/>
    <property type="molecule type" value="Genomic_DNA"/>
</dbReference>
<comment type="caution">
    <text evidence="1">The sequence shown here is derived from an EMBL/GenBank/DDBJ whole genome shotgun (WGS) entry which is preliminary data.</text>
</comment>
<dbReference type="Proteomes" id="UP000824120">
    <property type="component" value="Unassembled WGS sequence"/>
</dbReference>
<dbReference type="OrthoDB" id="1256921at2759"/>
<evidence type="ECO:0000313" key="1">
    <source>
        <dbReference type="EMBL" id="KAG5568658.1"/>
    </source>
</evidence>
<keyword evidence="2" id="KW-1185">Reference proteome</keyword>
<feature type="non-terminal residue" evidence="1">
    <location>
        <position position="1"/>
    </location>
</feature>
<proteinExistence type="predicted"/>
<accession>A0A9J5VZU1</accession>
<name>A0A9J5VZU1_SOLCO</name>
<sequence length="164" mass="19724">RKHDEDGKFSVGRIYRKEVSWIPENKIGPWKNVWESMAPTKVKCFACEARETNNHMFLHCKVTSQLWTMFLSLTETKWSMPEHTANLLSCWIRRGGSKTQKKWWRIIPHCIWWTIWRERNGRNFEDRFNSIQKIKGSCIATFYFWCKEHCIENVEQLVDLLGLL</sequence>
<dbReference type="AlphaFoldDB" id="A0A9J5VZU1"/>